<proteinExistence type="predicted"/>
<organism evidence="1 2">
    <name type="scientific">Pyropia yezoensis</name>
    <name type="common">Susabi-nori</name>
    <name type="synonym">Porphyra yezoensis</name>
    <dbReference type="NCBI Taxonomy" id="2788"/>
    <lineage>
        <taxon>Eukaryota</taxon>
        <taxon>Rhodophyta</taxon>
        <taxon>Bangiophyceae</taxon>
        <taxon>Bangiales</taxon>
        <taxon>Bangiaceae</taxon>
        <taxon>Pyropia</taxon>
    </lineage>
</organism>
<reference evidence="1" key="1">
    <citation type="submission" date="2019-11" db="EMBL/GenBank/DDBJ databases">
        <title>Nori genome reveals adaptations in red seaweeds to the harsh intertidal environment.</title>
        <authorList>
            <person name="Wang D."/>
            <person name="Mao Y."/>
        </authorList>
    </citation>
    <scope>NUCLEOTIDE SEQUENCE</scope>
    <source>
        <tissue evidence="1">Gametophyte</tissue>
    </source>
</reference>
<evidence type="ECO:0000313" key="1">
    <source>
        <dbReference type="EMBL" id="KAK1869503.1"/>
    </source>
</evidence>
<evidence type="ECO:0000313" key="2">
    <source>
        <dbReference type="Proteomes" id="UP000798662"/>
    </source>
</evidence>
<comment type="caution">
    <text evidence="1">The sequence shown here is derived from an EMBL/GenBank/DDBJ whole genome shotgun (WGS) entry which is preliminary data.</text>
</comment>
<gene>
    <name evidence="1" type="ORF">I4F81_011979</name>
</gene>
<protein>
    <submittedName>
        <fullName evidence="1">Uncharacterized protein</fullName>
    </submittedName>
</protein>
<name>A0ACC3CI12_PYRYE</name>
<sequence>MSGGVSFAFLAGAAAQAVALGFVDRGDVNTSFVTRAVGTLLVASLFAAGSVLAATASPLPGASAVAGLLVPATRADLVLRLLSRALQVAFWTGKVRPAAILYANDVFPVQAAAMIWNNCAPVQPAARGQDDGTIVTDVLREQRMVWQPTEVDTPLVRAAKIPIYTALRLLCALVEAVEGVLFGMWTALSGRSAANTTLVAVQGARRTVLGHTALISDAQLAWLRESTMRGGDAEEARTARRVLFRAIHLANLFDHGGHTRLHEHPPYGHAMSEYFQRVTGSRLKAALSAADQLGILQTLPNGNSLTRGHPIPKQVMWARLVAGSQLALDGGARWRGPVVSAIFVVAQENVDRWGDSVSRTAVHRHVYTCLRRWMVDWVMYIWWELDIPDAVVEDADDFFIRLRSLLLASLVNNTMSLPYAVGEMAVSEPKTPDVTVILACTVGEDWEQWLSSAAIASGEPALPALQSSGEWTCIGRPIGQDVAVSPRLYKTQPLEDVLQTPPTSPAEDQYFRDASSLGNTGSGDHVLMVAELDLVRSHACHSSPKVARSILSTSGVR</sequence>
<accession>A0ACC3CI12</accession>
<dbReference type="EMBL" id="CM020620">
    <property type="protein sequence ID" value="KAK1869503.1"/>
    <property type="molecule type" value="Genomic_DNA"/>
</dbReference>
<dbReference type="Proteomes" id="UP000798662">
    <property type="component" value="Chromosome 3"/>
</dbReference>
<keyword evidence="2" id="KW-1185">Reference proteome</keyword>